<dbReference type="InterPro" id="IPR005135">
    <property type="entry name" value="Endo/exonuclease/phosphatase"/>
</dbReference>
<dbReference type="RefSeq" id="WP_341373511.1">
    <property type="nucleotide sequence ID" value="NZ_JBBUTF010000005.1"/>
</dbReference>
<dbReference type="Pfam" id="PF03372">
    <property type="entry name" value="Exo_endo_phos"/>
    <property type="match status" value="1"/>
</dbReference>
<gene>
    <name evidence="2" type="ORF">AACH11_07170</name>
</gene>
<keyword evidence="2" id="KW-0255">Endonuclease</keyword>
<dbReference type="EMBL" id="JBBUTF010000005">
    <property type="protein sequence ID" value="MEK8025737.1"/>
    <property type="molecule type" value="Genomic_DNA"/>
</dbReference>
<dbReference type="InterPro" id="IPR036691">
    <property type="entry name" value="Endo/exonu/phosph_ase_sf"/>
</dbReference>
<protein>
    <submittedName>
        <fullName evidence="2">Endonuclease/exonuclease/phosphatase family protein</fullName>
    </submittedName>
</protein>
<keyword evidence="2" id="KW-0378">Hydrolase</keyword>
<dbReference type="SUPFAM" id="SSF56219">
    <property type="entry name" value="DNase I-like"/>
    <property type="match status" value="1"/>
</dbReference>
<dbReference type="PANTHER" id="PTHR14859:SF1">
    <property type="entry name" value="PGAP2-INTERACTING PROTEIN"/>
    <property type="match status" value="1"/>
</dbReference>
<reference evidence="2 3" key="1">
    <citation type="submission" date="2024-04" db="EMBL/GenBank/DDBJ databases">
        <title>Novel species of the genus Ideonella isolated from streams.</title>
        <authorList>
            <person name="Lu H."/>
        </authorList>
    </citation>
    <scope>NUCLEOTIDE SEQUENCE [LARGE SCALE GENOMIC DNA]</scope>
    <source>
        <strain evidence="2 3">BYS139W</strain>
    </source>
</reference>
<sequence>MTLPIARSTGAAAGVPTLRVATYNIHKGVRGVGPARRLEIHNLCRGVAALDADLVCLQEVRLFNHGESRRFARSHLGWPEQGQAEFLAPQGYDSAYRTNARTRDGEHGNALLSRWPLGDVVQHDISDHRFEQRGLLHVPVRWQDRTLHVVVVHFGLIHRSRVRQVERLAHYLSAVVPAGAPLLVAGDFNDWSERLDAPMATAGLARALDHGGERAQRTFPSRLPVFALDRVYVRGLRCVAAQVPRHGSWARLSDHLPLVVELRPT</sequence>
<dbReference type="Proteomes" id="UP001368500">
    <property type="component" value="Unassembled WGS sequence"/>
</dbReference>
<dbReference type="GO" id="GO:0004519">
    <property type="term" value="F:endonuclease activity"/>
    <property type="evidence" value="ECO:0007669"/>
    <property type="project" value="UniProtKB-KW"/>
</dbReference>
<organism evidence="2 3">
    <name type="scientific">Pseudaquabacterium rugosum</name>
    <dbReference type="NCBI Taxonomy" id="2984194"/>
    <lineage>
        <taxon>Bacteria</taxon>
        <taxon>Pseudomonadati</taxon>
        <taxon>Pseudomonadota</taxon>
        <taxon>Betaproteobacteria</taxon>
        <taxon>Burkholderiales</taxon>
        <taxon>Sphaerotilaceae</taxon>
        <taxon>Pseudaquabacterium</taxon>
    </lineage>
</organism>
<accession>A0ABU9B783</accession>
<name>A0ABU9B783_9BURK</name>
<proteinExistence type="predicted"/>
<keyword evidence="2" id="KW-0540">Nuclease</keyword>
<evidence type="ECO:0000259" key="1">
    <source>
        <dbReference type="Pfam" id="PF03372"/>
    </source>
</evidence>
<dbReference type="InterPro" id="IPR051916">
    <property type="entry name" value="GPI-anchor_lipid_remodeler"/>
</dbReference>
<feature type="domain" description="Endonuclease/exonuclease/phosphatase" evidence="1">
    <location>
        <begin position="21"/>
        <end position="255"/>
    </location>
</feature>
<keyword evidence="3" id="KW-1185">Reference proteome</keyword>
<dbReference type="Gene3D" id="3.60.10.10">
    <property type="entry name" value="Endonuclease/exonuclease/phosphatase"/>
    <property type="match status" value="1"/>
</dbReference>
<evidence type="ECO:0000313" key="2">
    <source>
        <dbReference type="EMBL" id="MEK8025737.1"/>
    </source>
</evidence>
<dbReference type="PANTHER" id="PTHR14859">
    <property type="entry name" value="CALCOFLUOR WHITE HYPERSENSITIVE PROTEIN PRECURSOR"/>
    <property type="match status" value="1"/>
</dbReference>
<evidence type="ECO:0000313" key="3">
    <source>
        <dbReference type="Proteomes" id="UP001368500"/>
    </source>
</evidence>
<comment type="caution">
    <text evidence="2">The sequence shown here is derived from an EMBL/GenBank/DDBJ whole genome shotgun (WGS) entry which is preliminary data.</text>
</comment>